<keyword evidence="2" id="KW-1133">Transmembrane helix</keyword>
<dbReference type="OrthoDB" id="3358048at2759"/>
<reference evidence="5" key="1">
    <citation type="submission" date="2010-07" db="EMBL/GenBank/DDBJ databases">
        <title>The genome sequence of Gaeumannomyces graminis var. tritici strain R3-111a-1.</title>
        <authorList>
            <consortium name="The Broad Institute Genome Sequencing Platform"/>
            <person name="Ma L.-J."/>
            <person name="Dead R."/>
            <person name="Young S."/>
            <person name="Zeng Q."/>
            <person name="Koehrsen M."/>
            <person name="Alvarado L."/>
            <person name="Berlin A."/>
            <person name="Chapman S.B."/>
            <person name="Chen Z."/>
            <person name="Freedman E."/>
            <person name="Gellesch M."/>
            <person name="Goldberg J."/>
            <person name="Griggs A."/>
            <person name="Gujja S."/>
            <person name="Heilman E.R."/>
            <person name="Heiman D."/>
            <person name="Hepburn T."/>
            <person name="Howarth C."/>
            <person name="Jen D."/>
            <person name="Larson L."/>
            <person name="Mehta T."/>
            <person name="Neiman D."/>
            <person name="Pearson M."/>
            <person name="Roberts A."/>
            <person name="Saif S."/>
            <person name="Shea T."/>
            <person name="Shenoy N."/>
            <person name="Sisk P."/>
            <person name="Stolte C."/>
            <person name="Sykes S."/>
            <person name="Walk T."/>
            <person name="White J."/>
            <person name="Yandava C."/>
            <person name="Haas B."/>
            <person name="Nusbaum C."/>
            <person name="Birren B."/>
        </authorList>
    </citation>
    <scope>NUCLEOTIDE SEQUENCE [LARGE SCALE GENOMIC DNA]</scope>
    <source>
        <strain evidence="5">R3-111a-1</strain>
    </source>
</reference>
<dbReference type="HOGENOM" id="CLU_099932_0_0_1"/>
<dbReference type="EMBL" id="GL385397">
    <property type="protein sequence ID" value="EJT76867.1"/>
    <property type="molecule type" value="Genomic_DNA"/>
</dbReference>
<protein>
    <submittedName>
        <fullName evidence="3 4">Uncharacterized protein</fullName>
    </submittedName>
</protein>
<reference evidence="3" key="3">
    <citation type="submission" date="2010-09" db="EMBL/GenBank/DDBJ databases">
        <title>Annotation of Gaeumannomyces graminis var. tritici R3-111a-1.</title>
        <authorList>
            <consortium name="The Broad Institute Genome Sequencing Platform"/>
            <person name="Ma L.-J."/>
            <person name="Dead R."/>
            <person name="Young S.K."/>
            <person name="Zeng Q."/>
            <person name="Gargeya S."/>
            <person name="Fitzgerald M."/>
            <person name="Haas B."/>
            <person name="Abouelleil A."/>
            <person name="Alvarado L."/>
            <person name="Arachchi H.M."/>
            <person name="Berlin A."/>
            <person name="Brown A."/>
            <person name="Chapman S.B."/>
            <person name="Chen Z."/>
            <person name="Dunbar C."/>
            <person name="Freedman E."/>
            <person name="Gearin G."/>
            <person name="Gellesch M."/>
            <person name="Goldberg J."/>
            <person name="Griggs A."/>
            <person name="Gujja S."/>
            <person name="Heiman D."/>
            <person name="Howarth C."/>
            <person name="Larson L."/>
            <person name="Lui A."/>
            <person name="MacDonald P.J.P."/>
            <person name="Mehta T."/>
            <person name="Montmayeur A."/>
            <person name="Murphy C."/>
            <person name="Neiman D."/>
            <person name="Pearson M."/>
            <person name="Priest M."/>
            <person name="Roberts A."/>
            <person name="Saif S."/>
            <person name="Shea T."/>
            <person name="Shenoy N."/>
            <person name="Sisk P."/>
            <person name="Stolte C."/>
            <person name="Sykes S."/>
            <person name="Yandava C."/>
            <person name="Wortman J."/>
            <person name="Nusbaum C."/>
            <person name="Birren B."/>
        </authorList>
    </citation>
    <scope>NUCLEOTIDE SEQUENCE</scope>
    <source>
        <strain evidence="3">R3-111a-1</strain>
    </source>
</reference>
<dbReference type="Proteomes" id="UP000006039">
    <property type="component" value="Unassembled WGS sequence"/>
</dbReference>
<organism evidence="3">
    <name type="scientific">Gaeumannomyces tritici (strain R3-111a-1)</name>
    <name type="common">Wheat and barley take-all root rot fungus</name>
    <name type="synonym">Gaeumannomyces graminis var. tritici</name>
    <dbReference type="NCBI Taxonomy" id="644352"/>
    <lineage>
        <taxon>Eukaryota</taxon>
        <taxon>Fungi</taxon>
        <taxon>Dikarya</taxon>
        <taxon>Ascomycota</taxon>
        <taxon>Pezizomycotina</taxon>
        <taxon>Sordariomycetes</taxon>
        <taxon>Sordariomycetidae</taxon>
        <taxon>Magnaporthales</taxon>
        <taxon>Magnaporthaceae</taxon>
        <taxon>Gaeumannomyces</taxon>
    </lineage>
</organism>
<keyword evidence="5" id="KW-1185">Reference proteome</keyword>
<gene>
    <name evidence="4" type="primary">20347239</name>
    <name evidence="3" type="ORF">GGTG_06781</name>
</gene>
<feature type="compositionally biased region" description="Basic residues" evidence="1">
    <location>
        <begin position="147"/>
        <end position="158"/>
    </location>
</feature>
<feature type="region of interest" description="Disordered" evidence="1">
    <location>
        <begin position="117"/>
        <end position="170"/>
    </location>
</feature>
<name>J3NZT4_GAET3</name>
<evidence type="ECO:0000256" key="2">
    <source>
        <dbReference type="SAM" id="Phobius"/>
    </source>
</evidence>
<dbReference type="GeneID" id="20347239"/>
<sequence>MSAIPRSATARLRKTFQYPTDDSSFSDTPEILDEDEQESLIQTLAEQNEARNRQFRLVMLALPALSALPCLVLLPAAPPLPTLLSLSSLASTAWLLYRQDPTETGIPRLDAWAAARHHQHHPATTDDYDNDDDDDDDGPSTPLSPAARRRHRERRSRRNSSFSLPAGARLQQRSPLETHLPLLNAGLCVVLLLTGLAIARGGGGGGGSGRDGNGNDDDGAARLGRAALACLPAIVYAVVVAAKLVMASVDPEAELGALRYEAKGA</sequence>
<proteinExistence type="predicted"/>
<feature type="transmembrane region" description="Helical" evidence="2">
    <location>
        <begin position="57"/>
        <end position="74"/>
    </location>
</feature>
<accession>J3NZT4</accession>
<reference evidence="4" key="4">
    <citation type="journal article" date="2015" name="G3 (Bethesda)">
        <title>Genome sequences of three phytopathogenic species of the Magnaporthaceae family of fungi.</title>
        <authorList>
            <person name="Okagaki L.H."/>
            <person name="Nunes C.C."/>
            <person name="Sailsbery J."/>
            <person name="Clay B."/>
            <person name="Brown D."/>
            <person name="John T."/>
            <person name="Oh Y."/>
            <person name="Young N."/>
            <person name="Fitzgerald M."/>
            <person name="Haas B.J."/>
            <person name="Zeng Q."/>
            <person name="Young S."/>
            <person name="Adiconis X."/>
            <person name="Fan L."/>
            <person name="Levin J.Z."/>
            <person name="Mitchell T.K."/>
            <person name="Okubara P.A."/>
            <person name="Farman M.L."/>
            <person name="Kohn L.M."/>
            <person name="Birren B."/>
            <person name="Ma L.-J."/>
            <person name="Dean R.A."/>
        </authorList>
    </citation>
    <scope>NUCLEOTIDE SEQUENCE</scope>
    <source>
        <strain evidence="4">R3-111a-1</strain>
    </source>
</reference>
<dbReference type="RefSeq" id="XP_009222867.1">
    <property type="nucleotide sequence ID" value="XM_009224603.1"/>
</dbReference>
<dbReference type="VEuPathDB" id="FungiDB:GGTG_06781"/>
<reference evidence="4" key="5">
    <citation type="submission" date="2018-04" db="UniProtKB">
        <authorList>
            <consortium name="EnsemblFungi"/>
        </authorList>
    </citation>
    <scope>IDENTIFICATION</scope>
    <source>
        <strain evidence="4">R3-111a-1</strain>
    </source>
</reference>
<keyword evidence="2" id="KW-0472">Membrane</keyword>
<evidence type="ECO:0000313" key="4">
    <source>
        <dbReference type="EnsemblFungi" id="EJT76867"/>
    </source>
</evidence>
<evidence type="ECO:0000313" key="5">
    <source>
        <dbReference type="Proteomes" id="UP000006039"/>
    </source>
</evidence>
<dbReference type="EnsemblFungi" id="EJT76867">
    <property type="protein sequence ID" value="EJT76867"/>
    <property type="gene ID" value="GGTG_06781"/>
</dbReference>
<evidence type="ECO:0000256" key="1">
    <source>
        <dbReference type="SAM" id="MobiDB-lite"/>
    </source>
</evidence>
<feature type="compositionally biased region" description="Acidic residues" evidence="1">
    <location>
        <begin position="126"/>
        <end position="138"/>
    </location>
</feature>
<reference evidence="3" key="2">
    <citation type="submission" date="2010-07" db="EMBL/GenBank/DDBJ databases">
        <authorList>
            <consortium name="The Broad Institute Genome Sequencing Platform"/>
            <consortium name="Broad Institute Genome Sequencing Center for Infectious Disease"/>
            <person name="Ma L.-J."/>
            <person name="Dead R."/>
            <person name="Young S."/>
            <person name="Zeng Q."/>
            <person name="Koehrsen M."/>
            <person name="Alvarado L."/>
            <person name="Berlin A."/>
            <person name="Chapman S.B."/>
            <person name="Chen Z."/>
            <person name="Freedman E."/>
            <person name="Gellesch M."/>
            <person name="Goldberg J."/>
            <person name="Griggs A."/>
            <person name="Gujja S."/>
            <person name="Heilman E.R."/>
            <person name="Heiman D."/>
            <person name="Hepburn T."/>
            <person name="Howarth C."/>
            <person name="Jen D."/>
            <person name="Larson L."/>
            <person name="Mehta T."/>
            <person name="Neiman D."/>
            <person name="Pearson M."/>
            <person name="Roberts A."/>
            <person name="Saif S."/>
            <person name="Shea T."/>
            <person name="Shenoy N."/>
            <person name="Sisk P."/>
            <person name="Stolte C."/>
            <person name="Sykes S."/>
            <person name="Walk T."/>
            <person name="White J."/>
            <person name="Yandava C."/>
            <person name="Haas B."/>
            <person name="Nusbaum C."/>
            <person name="Birren B."/>
        </authorList>
    </citation>
    <scope>NUCLEOTIDE SEQUENCE</scope>
    <source>
        <strain evidence="3">R3-111a-1</strain>
    </source>
</reference>
<keyword evidence="2" id="KW-0812">Transmembrane</keyword>
<dbReference type="AlphaFoldDB" id="J3NZT4"/>
<evidence type="ECO:0000313" key="3">
    <source>
        <dbReference type="EMBL" id="EJT76867.1"/>
    </source>
</evidence>
<dbReference type="eggNOG" id="ENOG502S3VI">
    <property type="taxonomic scope" value="Eukaryota"/>
</dbReference>